<evidence type="ECO:0000313" key="2">
    <source>
        <dbReference type="EMBL" id="SFH89017.1"/>
    </source>
</evidence>
<dbReference type="AlphaFoldDB" id="A0A1I3DQK4"/>
<feature type="transmembrane region" description="Helical" evidence="1">
    <location>
        <begin position="126"/>
        <end position="146"/>
    </location>
</feature>
<feature type="transmembrane region" description="Helical" evidence="1">
    <location>
        <begin position="373"/>
        <end position="393"/>
    </location>
</feature>
<proteinExistence type="predicted"/>
<dbReference type="Pfam" id="PF19528">
    <property type="entry name" value="DUF6056"/>
    <property type="match status" value="1"/>
</dbReference>
<accession>A0A1I3DQK4</accession>
<feature type="transmembrane region" description="Helical" evidence="1">
    <location>
        <begin position="227"/>
        <end position="245"/>
    </location>
</feature>
<evidence type="ECO:0008006" key="4">
    <source>
        <dbReference type="Google" id="ProtNLM"/>
    </source>
</evidence>
<evidence type="ECO:0000313" key="3">
    <source>
        <dbReference type="Proteomes" id="UP000183639"/>
    </source>
</evidence>
<gene>
    <name evidence="2" type="ORF">SAMN04487861_10785</name>
</gene>
<dbReference type="Proteomes" id="UP000183639">
    <property type="component" value="Unassembled WGS sequence"/>
</dbReference>
<feature type="transmembrane region" description="Helical" evidence="1">
    <location>
        <begin position="94"/>
        <end position="114"/>
    </location>
</feature>
<feature type="transmembrane region" description="Helical" evidence="1">
    <location>
        <begin position="316"/>
        <end position="337"/>
    </location>
</feature>
<feature type="transmembrane region" description="Helical" evidence="1">
    <location>
        <begin position="190"/>
        <end position="215"/>
    </location>
</feature>
<dbReference type="RefSeq" id="WP_075442773.1">
    <property type="nucleotide sequence ID" value="NZ_FOQK01000007.1"/>
</dbReference>
<evidence type="ECO:0000256" key="1">
    <source>
        <dbReference type="SAM" id="Phobius"/>
    </source>
</evidence>
<feature type="transmembrane region" description="Helical" evidence="1">
    <location>
        <begin position="6"/>
        <end position="25"/>
    </location>
</feature>
<keyword evidence="1" id="KW-0812">Transmembrane</keyword>
<dbReference type="EMBL" id="FOQK01000007">
    <property type="protein sequence ID" value="SFH89017.1"/>
    <property type="molecule type" value="Genomic_DNA"/>
</dbReference>
<reference evidence="2 3" key="1">
    <citation type="submission" date="2016-10" db="EMBL/GenBank/DDBJ databases">
        <authorList>
            <person name="de Groot N.N."/>
        </authorList>
    </citation>
    <scope>NUCLEOTIDE SEQUENCE [LARGE SCALE GENOMIC DNA]</scope>
    <source>
        <strain evidence="2 3">Z108</strain>
    </source>
</reference>
<protein>
    <recommendedName>
        <fullName evidence="4">4-amino-4-deoxy-L-arabinose transferase</fullName>
    </recommendedName>
</protein>
<organism evidence="2 3">
    <name type="scientific">Selenomonas ruminantium</name>
    <dbReference type="NCBI Taxonomy" id="971"/>
    <lineage>
        <taxon>Bacteria</taxon>
        <taxon>Bacillati</taxon>
        <taxon>Bacillota</taxon>
        <taxon>Negativicutes</taxon>
        <taxon>Selenomonadales</taxon>
        <taxon>Selenomonadaceae</taxon>
        <taxon>Selenomonas</taxon>
    </lineage>
</organism>
<name>A0A1I3DQK4_SELRU</name>
<dbReference type="InterPro" id="IPR045691">
    <property type="entry name" value="DUF6056"/>
</dbReference>
<keyword evidence="1" id="KW-0472">Membrane</keyword>
<keyword evidence="1" id="KW-1133">Transmembrane helix</keyword>
<feature type="transmembrane region" description="Helical" evidence="1">
    <location>
        <begin position="283"/>
        <end position="304"/>
    </location>
</feature>
<dbReference type="OrthoDB" id="1661582at2"/>
<sequence>MVKKCLSWQGILLLFLGLFFLRNWMLPMVSDDIPYAFIWDGADRGNLLDGVGPRQRISSFEDIIVSQWSHYMTWGGRILGIGLTQFFAWQGKELFNILNTLVFGGLMLLLFRIGTGLSLQKMNRTYMLWLVFSFWFLLPDPFLTTLWMCGSCVFLWMGLLEFLFLLPFAQKYWQPDFWQEAPRWTVPLMAVSGLCAGWSVETGAAATGLITLLALWHFKRQHQLQPWMVTGFVFLCLGGIMLVQAPGEMVRLELQRLYEYNPGLPADMYWTPLMFSINFLECFWPVTKLWLPLLLILIVYWRQLPQGQRWNKDTKFQAVMLAGALSVMIVMMFVPVAPARAGFFSTAAVIAASLSALKELLPQQAGFYQRHKGACQAALAGVLALCLSTAAFLCYVEWDVRNQWLGRIDYINAHQDQELVIVNQIDVPPFANAICEHWTCVTWNTDVLAWGSDLEPRPEGSHNLMYAQYYGWKKVMTGGEDRRVE</sequence>